<dbReference type="EMBL" id="JAUTIX010000007">
    <property type="protein sequence ID" value="MDP0399749.1"/>
    <property type="molecule type" value="Genomic_DNA"/>
</dbReference>
<protein>
    <recommendedName>
        <fullName evidence="5">DUF3298 domain-containing protein</fullName>
    </recommendedName>
</protein>
<feature type="region of interest" description="Disordered" evidence="1">
    <location>
        <begin position="22"/>
        <end position="56"/>
    </location>
</feature>
<evidence type="ECO:0000256" key="2">
    <source>
        <dbReference type="SAM" id="SignalP"/>
    </source>
</evidence>
<keyword evidence="4" id="KW-1185">Reference proteome</keyword>
<gene>
    <name evidence="3" type="ORF">Q7X28_17640</name>
</gene>
<dbReference type="RefSeq" id="WP_305112290.1">
    <property type="nucleotide sequence ID" value="NZ_JAUTIX010000007.1"/>
</dbReference>
<dbReference type="PROSITE" id="PS51257">
    <property type="entry name" value="PROKAR_LIPOPROTEIN"/>
    <property type="match status" value="1"/>
</dbReference>
<evidence type="ECO:0000256" key="1">
    <source>
        <dbReference type="SAM" id="MobiDB-lite"/>
    </source>
</evidence>
<dbReference type="AlphaFoldDB" id="A0AA90NLA9"/>
<evidence type="ECO:0008006" key="5">
    <source>
        <dbReference type="Google" id="ProtNLM"/>
    </source>
</evidence>
<evidence type="ECO:0000313" key="4">
    <source>
        <dbReference type="Proteomes" id="UP001178281"/>
    </source>
</evidence>
<feature type="chain" id="PRO_5041653477" description="DUF3298 domain-containing protein" evidence="2">
    <location>
        <begin position="22"/>
        <end position="259"/>
    </location>
</feature>
<accession>A0AA90NLA9</accession>
<keyword evidence="2" id="KW-0732">Signal</keyword>
<feature type="region of interest" description="Disordered" evidence="1">
    <location>
        <begin position="68"/>
        <end position="123"/>
    </location>
</feature>
<feature type="signal peptide" evidence="2">
    <location>
        <begin position="1"/>
        <end position="21"/>
    </location>
</feature>
<proteinExistence type="predicted"/>
<evidence type="ECO:0000313" key="3">
    <source>
        <dbReference type="EMBL" id="MDP0399749.1"/>
    </source>
</evidence>
<reference evidence="3" key="1">
    <citation type="submission" date="2023-08" db="EMBL/GenBank/DDBJ databases">
        <title>The draft genome of Tsukamurella strandjordii strain 050030.</title>
        <authorList>
            <person name="Zhao F."/>
            <person name="Feng Y."/>
            <person name="Zong Z."/>
        </authorList>
    </citation>
    <scope>NUCLEOTIDE SEQUENCE</scope>
    <source>
        <strain evidence="3">050030</strain>
    </source>
</reference>
<comment type="caution">
    <text evidence="3">The sequence shown here is derived from an EMBL/GenBank/DDBJ whole genome shotgun (WGS) entry which is preliminary data.</text>
</comment>
<sequence length="259" mass="25997">MNTRIAAAAAAAALLATAACGQNGAPAPSSSSTEPAAASSAGAWSSSARPGPAPAGALASPAHGYFPSLTATPGTPDGATVSIPTLQGGDPAVTKRFNEAMKASRAGMPPADESTTASDGELTGGYRSGVTRIGANAVAGRIVLYWNGKGAAHPNNSLGTVVIATKTATPVTVDDVYRDKSAALGRIRGLLPELDTSGRLRADNVSGDDILDAWLPTATGIEVYVPVAHVAGDYVPVVVPYVKIADLLRPGMLDVLRAD</sequence>
<organism evidence="3 4">
    <name type="scientific">Tsukamurella strandjordii</name>
    <dbReference type="NCBI Taxonomy" id="147577"/>
    <lineage>
        <taxon>Bacteria</taxon>
        <taxon>Bacillati</taxon>
        <taxon>Actinomycetota</taxon>
        <taxon>Actinomycetes</taxon>
        <taxon>Mycobacteriales</taxon>
        <taxon>Tsukamurellaceae</taxon>
        <taxon>Tsukamurella</taxon>
    </lineage>
</organism>
<name>A0AA90NLA9_9ACTN</name>
<dbReference type="Proteomes" id="UP001178281">
    <property type="component" value="Unassembled WGS sequence"/>
</dbReference>